<keyword evidence="2" id="KW-1185">Reference proteome</keyword>
<proteinExistence type="predicted"/>
<accession>A0A8S1M0N0</accession>
<sequence>MAGPLSIGATVARTLSLLYKIQIVVNISNDPAPGYNIEQLDKKGKNYIIDTPYVVKGMDMSFSGLLTFVGEVFNSFLQAHLPEVEGNEKPKSQNTQLEKKVNPFVTQRFRTDEIIKDGEMIDIYIQQK</sequence>
<dbReference type="InterPro" id="IPR000905">
    <property type="entry name" value="Gcp-like_dom"/>
</dbReference>
<evidence type="ECO:0000313" key="1">
    <source>
        <dbReference type="EMBL" id="CAD8072102.1"/>
    </source>
</evidence>
<evidence type="ECO:0000313" key="2">
    <source>
        <dbReference type="Proteomes" id="UP000688137"/>
    </source>
</evidence>
<reference evidence="1" key="1">
    <citation type="submission" date="2021-01" db="EMBL/GenBank/DDBJ databases">
        <authorList>
            <consortium name="Genoscope - CEA"/>
            <person name="William W."/>
        </authorList>
    </citation>
    <scope>NUCLEOTIDE SEQUENCE</scope>
</reference>
<dbReference type="Proteomes" id="UP000688137">
    <property type="component" value="Unassembled WGS sequence"/>
</dbReference>
<dbReference type="GO" id="GO:0000408">
    <property type="term" value="C:EKC/KEOPS complex"/>
    <property type="evidence" value="ECO:0007669"/>
    <property type="project" value="TreeGrafter"/>
</dbReference>
<dbReference type="AlphaFoldDB" id="A0A8S1M0N0"/>
<name>A0A8S1M0N0_PARPR</name>
<comment type="caution">
    <text evidence="1">The sequence shown here is derived from an EMBL/GenBank/DDBJ whole genome shotgun (WGS) entry which is preliminary data.</text>
</comment>
<dbReference type="GO" id="GO:0005737">
    <property type="term" value="C:cytoplasm"/>
    <property type="evidence" value="ECO:0007669"/>
    <property type="project" value="TreeGrafter"/>
</dbReference>
<dbReference type="EMBL" id="CAJJDM010000048">
    <property type="protein sequence ID" value="CAD8072102.1"/>
    <property type="molecule type" value="Genomic_DNA"/>
</dbReference>
<dbReference type="PANTHER" id="PTHR11735">
    <property type="entry name" value="TRNA N6-ADENOSINE THREONYLCARBAMOYLTRANSFERASE"/>
    <property type="match status" value="1"/>
</dbReference>
<gene>
    <name evidence="1" type="ORF">PPRIM_AZ9-3.1.T0480214</name>
</gene>
<protein>
    <submittedName>
        <fullName evidence="1">Uncharacterized protein</fullName>
    </submittedName>
</protein>
<dbReference type="PANTHER" id="PTHR11735:SF14">
    <property type="entry name" value="TRNA N6-ADENOSINE THREONYLCARBAMOYLTRANSFERASE"/>
    <property type="match status" value="1"/>
</dbReference>
<organism evidence="1 2">
    <name type="scientific">Paramecium primaurelia</name>
    <dbReference type="NCBI Taxonomy" id="5886"/>
    <lineage>
        <taxon>Eukaryota</taxon>
        <taxon>Sar</taxon>
        <taxon>Alveolata</taxon>
        <taxon>Ciliophora</taxon>
        <taxon>Intramacronucleata</taxon>
        <taxon>Oligohymenophorea</taxon>
        <taxon>Peniculida</taxon>
        <taxon>Parameciidae</taxon>
        <taxon>Paramecium</taxon>
    </lineage>
</organism>